<dbReference type="GeneID" id="30176570"/>
<name>A0A1E3NP89_9ASCO</name>
<evidence type="ECO:0000313" key="1">
    <source>
        <dbReference type="EMBL" id="ODQ47914.1"/>
    </source>
</evidence>
<accession>A0A1E3NP89</accession>
<protein>
    <submittedName>
        <fullName evidence="1">Uncharacterized protein</fullName>
    </submittedName>
</protein>
<dbReference type="RefSeq" id="XP_019019027.1">
    <property type="nucleotide sequence ID" value="XM_019159883.1"/>
</dbReference>
<proteinExistence type="predicted"/>
<evidence type="ECO:0000313" key="2">
    <source>
        <dbReference type="Proteomes" id="UP000094455"/>
    </source>
</evidence>
<dbReference type="AlphaFoldDB" id="A0A1E3NP89"/>
<dbReference type="EMBL" id="KV454002">
    <property type="protein sequence ID" value="ODQ47914.1"/>
    <property type="molecule type" value="Genomic_DNA"/>
</dbReference>
<organism evidence="1 2">
    <name type="scientific">Pichia membranifaciens NRRL Y-2026</name>
    <dbReference type="NCBI Taxonomy" id="763406"/>
    <lineage>
        <taxon>Eukaryota</taxon>
        <taxon>Fungi</taxon>
        <taxon>Dikarya</taxon>
        <taxon>Ascomycota</taxon>
        <taxon>Saccharomycotina</taxon>
        <taxon>Pichiomycetes</taxon>
        <taxon>Pichiales</taxon>
        <taxon>Pichiaceae</taxon>
        <taxon>Pichia</taxon>
    </lineage>
</organism>
<reference evidence="1 2" key="1">
    <citation type="journal article" date="2016" name="Proc. Natl. Acad. Sci. U.S.A.">
        <title>Comparative genomics of biotechnologically important yeasts.</title>
        <authorList>
            <person name="Riley R."/>
            <person name="Haridas S."/>
            <person name="Wolfe K.H."/>
            <person name="Lopes M.R."/>
            <person name="Hittinger C.T."/>
            <person name="Goeker M."/>
            <person name="Salamov A.A."/>
            <person name="Wisecaver J.H."/>
            <person name="Long T.M."/>
            <person name="Calvey C.H."/>
            <person name="Aerts A.L."/>
            <person name="Barry K.W."/>
            <person name="Choi C."/>
            <person name="Clum A."/>
            <person name="Coughlan A.Y."/>
            <person name="Deshpande S."/>
            <person name="Douglass A.P."/>
            <person name="Hanson S.J."/>
            <person name="Klenk H.-P."/>
            <person name="LaButti K.M."/>
            <person name="Lapidus A."/>
            <person name="Lindquist E.A."/>
            <person name="Lipzen A.M."/>
            <person name="Meier-Kolthoff J.P."/>
            <person name="Ohm R.A."/>
            <person name="Otillar R.P."/>
            <person name="Pangilinan J.L."/>
            <person name="Peng Y."/>
            <person name="Rokas A."/>
            <person name="Rosa C.A."/>
            <person name="Scheuner C."/>
            <person name="Sibirny A.A."/>
            <person name="Slot J.C."/>
            <person name="Stielow J.B."/>
            <person name="Sun H."/>
            <person name="Kurtzman C.P."/>
            <person name="Blackwell M."/>
            <person name="Grigoriev I.V."/>
            <person name="Jeffries T.W."/>
        </authorList>
    </citation>
    <scope>NUCLEOTIDE SEQUENCE [LARGE SCALE GENOMIC DNA]</scope>
    <source>
        <strain evidence="1 2">NRRL Y-2026</strain>
    </source>
</reference>
<sequence length="76" mass="8404">MSGAPRRLYTFVFFPLGRSSLFVYLLPYTEFFSCRCTPSKCQIRRPEARRGTPTALSKAVISRTQTGAAGVLLGAK</sequence>
<gene>
    <name evidence="1" type="ORF">PICMEDRAFT_121151</name>
</gene>
<dbReference type="Proteomes" id="UP000094455">
    <property type="component" value="Unassembled WGS sequence"/>
</dbReference>
<keyword evidence="2" id="KW-1185">Reference proteome</keyword>